<dbReference type="SUPFAM" id="SSF52058">
    <property type="entry name" value="L domain-like"/>
    <property type="match status" value="2"/>
</dbReference>
<name>A0A072VQW1_MEDTR</name>
<reference evidence="25" key="3">
    <citation type="submission" date="2015-04" db="UniProtKB">
        <authorList>
            <consortium name="EnsemblPlants"/>
        </authorList>
    </citation>
    <scope>IDENTIFICATION</scope>
    <source>
        <strain evidence="25">cv. Jemalong A17</strain>
    </source>
</reference>
<evidence type="ECO:0000256" key="22">
    <source>
        <dbReference type="SAM" id="Phobius"/>
    </source>
</evidence>
<keyword evidence="13 24" id="KW-0418">Kinase</keyword>
<evidence type="ECO:0000256" key="7">
    <source>
        <dbReference type="ARBA" id="ARBA00022614"/>
    </source>
</evidence>
<reference evidence="24 26" key="1">
    <citation type="journal article" date="2011" name="Nature">
        <title>The Medicago genome provides insight into the evolution of rhizobial symbioses.</title>
        <authorList>
            <person name="Young N.D."/>
            <person name="Debelle F."/>
            <person name="Oldroyd G.E."/>
            <person name="Geurts R."/>
            <person name="Cannon S.B."/>
            <person name="Udvardi M.K."/>
            <person name="Benedito V.A."/>
            <person name="Mayer K.F."/>
            <person name="Gouzy J."/>
            <person name="Schoof H."/>
            <person name="Van de Peer Y."/>
            <person name="Proost S."/>
            <person name="Cook D.R."/>
            <person name="Meyers B.C."/>
            <person name="Spannagl M."/>
            <person name="Cheung F."/>
            <person name="De Mita S."/>
            <person name="Krishnakumar V."/>
            <person name="Gundlach H."/>
            <person name="Zhou S."/>
            <person name="Mudge J."/>
            <person name="Bharti A.K."/>
            <person name="Murray J.D."/>
            <person name="Naoumkina M.A."/>
            <person name="Rosen B."/>
            <person name="Silverstein K.A."/>
            <person name="Tang H."/>
            <person name="Rombauts S."/>
            <person name="Zhao P.X."/>
            <person name="Zhou P."/>
            <person name="Barbe V."/>
            <person name="Bardou P."/>
            <person name="Bechner M."/>
            <person name="Bellec A."/>
            <person name="Berger A."/>
            <person name="Berges H."/>
            <person name="Bidwell S."/>
            <person name="Bisseling T."/>
            <person name="Choisne N."/>
            <person name="Couloux A."/>
            <person name="Denny R."/>
            <person name="Deshpande S."/>
            <person name="Dai X."/>
            <person name="Doyle J.J."/>
            <person name="Dudez A.M."/>
            <person name="Farmer A.D."/>
            <person name="Fouteau S."/>
            <person name="Franken C."/>
            <person name="Gibelin C."/>
            <person name="Gish J."/>
            <person name="Goldstein S."/>
            <person name="Gonzalez A.J."/>
            <person name="Green P.J."/>
            <person name="Hallab A."/>
            <person name="Hartog M."/>
            <person name="Hua A."/>
            <person name="Humphray S.J."/>
            <person name="Jeong D.H."/>
            <person name="Jing Y."/>
            <person name="Jocker A."/>
            <person name="Kenton S.M."/>
            <person name="Kim D.J."/>
            <person name="Klee K."/>
            <person name="Lai H."/>
            <person name="Lang C."/>
            <person name="Lin S."/>
            <person name="Macmil S.L."/>
            <person name="Magdelenat G."/>
            <person name="Matthews L."/>
            <person name="McCorrison J."/>
            <person name="Monaghan E.L."/>
            <person name="Mun J.H."/>
            <person name="Najar F.Z."/>
            <person name="Nicholson C."/>
            <person name="Noirot C."/>
            <person name="O'Bleness M."/>
            <person name="Paule C.R."/>
            <person name="Poulain J."/>
            <person name="Prion F."/>
            <person name="Qin B."/>
            <person name="Qu C."/>
            <person name="Retzel E.F."/>
            <person name="Riddle C."/>
            <person name="Sallet E."/>
            <person name="Samain S."/>
            <person name="Samson N."/>
            <person name="Sanders I."/>
            <person name="Saurat O."/>
            <person name="Scarpelli C."/>
            <person name="Schiex T."/>
            <person name="Segurens B."/>
            <person name="Severin A.J."/>
            <person name="Sherrier D.J."/>
            <person name="Shi R."/>
            <person name="Sims S."/>
            <person name="Singer S.R."/>
            <person name="Sinharoy S."/>
            <person name="Sterck L."/>
            <person name="Viollet A."/>
            <person name="Wang B.B."/>
            <person name="Wang K."/>
            <person name="Wang M."/>
            <person name="Wang X."/>
            <person name="Warfsmann J."/>
            <person name="Weissenbach J."/>
            <person name="White D.D."/>
            <person name="White J.D."/>
            <person name="Wiley G.B."/>
            <person name="Wincker P."/>
            <person name="Xing Y."/>
            <person name="Yang L."/>
            <person name="Yao Z."/>
            <person name="Ying F."/>
            <person name="Zhai J."/>
            <person name="Zhou L."/>
            <person name="Zuber A."/>
            <person name="Denarie J."/>
            <person name="Dixon R.A."/>
            <person name="May G.D."/>
            <person name="Schwartz D.C."/>
            <person name="Rogers J."/>
            <person name="Quetier F."/>
            <person name="Town C.D."/>
            <person name="Roe B.A."/>
        </authorList>
    </citation>
    <scope>NUCLEOTIDE SEQUENCE [LARGE SCALE GENOMIC DNA]</scope>
    <source>
        <strain evidence="24">A17</strain>
        <strain evidence="25 26">cv. Jemalong A17</strain>
    </source>
</reference>
<feature type="transmembrane region" description="Helical" evidence="22">
    <location>
        <begin position="580"/>
        <end position="602"/>
    </location>
</feature>
<dbReference type="HOGENOM" id="CLU_000288_22_0_1"/>
<dbReference type="AlphaFoldDB" id="A0A072VQW1"/>
<keyword evidence="5" id="KW-0723">Serine/threonine-protein kinase</keyword>
<evidence type="ECO:0000256" key="17">
    <source>
        <dbReference type="ARBA" id="ARBA00023170"/>
    </source>
</evidence>
<protein>
    <recommendedName>
        <fullName evidence="3">non-specific serine/threonine protein kinase</fullName>
        <ecNumber evidence="3">2.7.11.1</ecNumber>
    </recommendedName>
</protein>
<keyword evidence="10" id="KW-0732">Signal</keyword>
<keyword evidence="11" id="KW-0677">Repeat</keyword>
<dbReference type="PROSITE" id="PS51450">
    <property type="entry name" value="LRR"/>
    <property type="match status" value="1"/>
</dbReference>
<dbReference type="Pfam" id="PF23598">
    <property type="entry name" value="LRR_14"/>
    <property type="match status" value="1"/>
</dbReference>
<dbReference type="InterPro" id="IPR032675">
    <property type="entry name" value="LRR_dom_sf"/>
</dbReference>
<evidence type="ECO:0000256" key="19">
    <source>
        <dbReference type="ARBA" id="ARBA00047899"/>
    </source>
</evidence>
<dbReference type="SUPFAM" id="SSF56112">
    <property type="entry name" value="Protein kinase-like (PK-like)"/>
    <property type="match status" value="1"/>
</dbReference>
<dbReference type="PROSITE" id="PS50011">
    <property type="entry name" value="PROTEIN_KINASE_DOM"/>
    <property type="match status" value="1"/>
</dbReference>
<evidence type="ECO:0000256" key="12">
    <source>
        <dbReference type="ARBA" id="ARBA00022741"/>
    </source>
</evidence>
<evidence type="ECO:0000256" key="10">
    <source>
        <dbReference type="ARBA" id="ARBA00022729"/>
    </source>
</evidence>
<evidence type="ECO:0000256" key="4">
    <source>
        <dbReference type="ARBA" id="ARBA00022475"/>
    </source>
</evidence>
<dbReference type="FunFam" id="1.10.510.10:FF:000358">
    <property type="entry name" value="Putative leucine-rich repeat receptor-like serine/threonine-protein kinase"/>
    <property type="match status" value="1"/>
</dbReference>
<feature type="binding site" evidence="21">
    <location>
        <position position="663"/>
    </location>
    <ligand>
        <name>ATP</name>
        <dbReference type="ChEBI" id="CHEBI:30616"/>
    </ligand>
</feature>
<dbReference type="PANTHER" id="PTHR48053">
    <property type="entry name" value="LEUCINE RICH REPEAT FAMILY PROTEIN, EXPRESSED"/>
    <property type="match status" value="1"/>
</dbReference>
<keyword evidence="15 22" id="KW-1133">Transmembrane helix</keyword>
<evidence type="ECO:0000313" key="24">
    <source>
        <dbReference type="EMBL" id="KEH40525.1"/>
    </source>
</evidence>
<evidence type="ECO:0000256" key="9">
    <source>
        <dbReference type="ARBA" id="ARBA00022692"/>
    </source>
</evidence>
<dbReference type="GO" id="GO:0005524">
    <property type="term" value="F:ATP binding"/>
    <property type="evidence" value="ECO:0007669"/>
    <property type="project" value="UniProtKB-UniRule"/>
</dbReference>
<dbReference type="EC" id="2.7.11.1" evidence="3"/>
<dbReference type="SMART" id="SM00220">
    <property type="entry name" value="S_TKc"/>
    <property type="match status" value="1"/>
</dbReference>
<evidence type="ECO:0000256" key="3">
    <source>
        <dbReference type="ARBA" id="ARBA00012513"/>
    </source>
</evidence>
<dbReference type="GO" id="GO:0004674">
    <property type="term" value="F:protein serine/threonine kinase activity"/>
    <property type="evidence" value="ECO:0007669"/>
    <property type="project" value="UniProtKB-KW"/>
</dbReference>
<keyword evidence="6" id="KW-0597">Phosphoprotein</keyword>
<evidence type="ECO:0000256" key="6">
    <source>
        <dbReference type="ARBA" id="ARBA00022553"/>
    </source>
</evidence>
<evidence type="ECO:0000256" key="20">
    <source>
        <dbReference type="ARBA" id="ARBA00048679"/>
    </source>
</evidence>
<dbReference type="InterPro" id="IPR003591">
    <property type="entry name" value="Leu-rich_rpt_typical-subtyp"/>
</dbReference>
<dbReference type="SMART" id="SM00369">
    <property type="entry name" value="LRR_TYP"/>
    <property type="match status" value="8"/>
</dbReference>
<evidence type="ECO:0000256" key="16">
    <source>
        <dbReference type="ARBA" id="ARBA00023136"/>
    </source>
</evidence>
<dbReference type="InterPro" id="IPR001611">
    <property type="entry name" value="Leu-rich_rpt"/>
</dbReference>
<keyword evidence="9 22" id="KW-0812">Transmembrane</keyword>
<dbReference type="Gene3D" id="3.30.200.20">
    <property type="entry name" value="Phosphorylase Kinase, domain 1"/>
    <property type="match status" value="1"/>
</dbReference>
<dbReference type="GO" id="GO:0005886">
    <property type="term" value="C:plasma membrane"/>
    <property type="evidence" value="ECO:0007669"/>
    <property type="project" value="UniProtKB-SubCell"/>
</dbReference>
<comment type="catalytic activity">
    <reaction evidence="19">
        <text>L-threonyl-[protein] + ATP = O-phospho-L-threonyl-[protein] + ADP + H(+)</text>
        <dbReference type="Rhea" id="RHEA:46608"/>
        <dbReference type="Rhea" id="RHEA-COMP:11060"/>
        <dbReference type="Rhea" id="RHEA-COMP:11605"/>
        <dbReference type="ChEBI" id="CHEBI:15378"/>
        <dbReference type="ChEBI" id="CHEBI:30013"/>
        <dbReference type="ChEBI" id="CHEBI:30616"/>
        <dbReference type="ChEBI" id="CHEBI:61977"/>
        <dbReference type="ChEBI" id="CHEBI:456216"/>
        <dbReference type="EC" id="2.7.11.1"/>
    </reaction>
</comment>
<keyword evidence="4" id="KW-1003">Cell membrane</keyword>
<evidence type="ECO:0000256" key="2">
    <source>
        <dbReference type="ARBA" id="ARBA00004479"/>
    </source>
</evidence>
<dbReference type="PROSITE" id="PS00108">
    <property type="entry name" value="PROTEIN_KINASE_ST"/>
    <property type="match status" value="1"/>
</dbReference>
<dbReference type="PANTHER" id="PTHR48053:SF162">
    <property type="entry name" value="LRR RECEPTOR-LIKE KINASE"/>
    <property type="match status" value="1"/>
</dbReference>
<keyword evidence="7" id="KW-0433">Leucine-rich repeat</keyword>
<keyword evidence="26" id="KW-1185">Reference proteome</keyword>
<keyword evidence="18" id="KW-0325">Glycoprotein</keyword>
<dbReference type="InterPro" id="IPR000719">
    <property type="entry name" value="Prot_kinase_dom"/>
</dbReference>
<comment type="catalytic activity">
    <reaction evidence="20">
        <text>L-seryl-[protein] + ATP = O-phospho-L-seryl-[protein] + ADP + H(+)</text>
        <dbReference type="Rhea" id="RHEA:17989"/>
        <dbReference type="Rhea" id="RHEA-COMP:9863"/>
        <dbReference type="Rhea" id="RHEA-COMP:11604"/>
        <dbReference type="ChEBI" id="CHEBI:15378"/>
        <dbReference type="ChEBI" id="CHEBI:29999"/>
        <dbReference type="ChEBI" id="CHEBI:30616"/>
        <dbReference type="ChEBI" id="CHEBI:83421"/>
        <dbReference type="ChEBI" id="CHEBI:456216"/>
        <dbReference type="EC" id="2.7.11.1"/>
    </reaction>
</comment>
<dbReference type="InterPro" id="IPR051716">
    <property type="entry name" value="Plant_RL_S/T_kinase"/>
</dbReference>
<evidence type="ECO:0000256" key="18">
    <source>
        <dbReference type="ARBA" id="ARBA00023180"/>
    </source>
</evidence>
<keyword evidence="8" id="KW-0808">Transferase</keyword>
<dbReference type="EMBL" id="CM001217">
    <property type="protein sequence ID" value="KEH40525.1"/>
    <property type="molecule type" value="Genomic_DNA"/>
</dbReference>
<organism evidence="24 26">
    <name type="scientific">Medicago truncatula</name>
    <name type="common">Barrel medic</name>
    <name type="synonym">Medicago tribuloides</name>
    <dbReference type="NCBI Taxonomy" id="3880"/>
    <lineage>
        <taxon>Eukaryota</taxon>
        <taxon>Viridiplantae</taxon>
        <taxon>Streptophyta</taxon>
        <taxon>Embryophyta</taxon>
        <taxon>Tracheophyta</taxon>
        <taxon>Spermatophyta</taxon>
        <taxon>Magnoliopsida</taxon>
        <taxon>eudicotyledons</taxon>
        <taxon>Gunneridae</taxon>
        <taxon>Pentapetalae</taxon>
        <taxon>rosids</taxon>
        <taxon>fabids</taxon>
        <taxon>Fabales</taxon>
        <taxon>Fabaceae</taxon>
        <taxon>Papilionoideae</taxon>
        <taxon>50 kb inversion clade</taxon>
        <taxon>NPAAA clade</taxon>
        <taxon>Hologalegina</taxon>
        <taxon>IRL clade</taxon>
        <taxon>Trifolieae</taxon>
        <taxon>Medicago</taxon>
    </lineage>
</organism>
<evidence type="ECO:0000256" key="15">
    <source>
        <dbReference type="ARBA" id="ARBA00022989"/>
    </source>
</evidence>
<keyword evidence="12 21" id="KW-0547">Nucleotide-binding</keyword>
<evidence type="ECO:0000256" key="1">
    <source>
        <dbReference type="ARBA" id="ARBA00004162"/>
    </source>
</evidence>
<dbReference type="EnsemblPlants" id="KEH40525">
    <property type="protein sequence ID" value="KEH40525"/>
    <property type="gene ID" value="MTR_1g029940"/>
</dbReference>
<evidence type="ECO:0000259" key="23">
    <source>
        <dbReference type="PROSITE" id="PS50011"/>
    </source>
</evidence>
<dbReference type="InterPro" id="IPR055414">
    <property type="entry name" value="LRR_R13L4/SHOC2-like"/>
</dbReference>
<evidence type="ECO:0000256" key="8">
    <source>
        <dbReference type="ARBA" id="ARBA00022679"/>
    </source>
</evidence>
<gene>
    <name evidence="24" type="ordered locus">MTR_1g029940</name>
</gene>
<evidence type="ECO:0000256" key="5">
    <source>
        <dbReference type="ARBA" id="ARBA00022527"/>
    </source>
</evidence>
<dbReference type="InterPro" id="IPR011009">
    <property type="entry name" value="Kinase-like_dom_sf"/>
</dbReference>
<keyword evidence="14 21" id="KW-0067">ATP-binding</keyword>
<dbReference type="Proteomes" id="UP000002051">
    <property type="component" value="Unassembled WGS sequence"/>
</dbReference>
<feature type="domain" description="Protein kinase" evidence="23">
    <location>
        <begin position="634"/>
        <end position="929"/>
    </location>
</feature>
<dbReference type="Gene3D" id="3.80.10.10">
    <property type="entry name" value="Ribonuclease Inhibitor"/>
    <property type="match status" value="3"/>
</dbReference>
<evidence type="ECO:0000256" key="21">
    <source>
        <dbReference type="PROSITE-ProRule" id="PRU10141"/>
    </source>
</evidence>
<dbReference type="FunFam" id="3.30.200.20:FF:000432">
    <property type="entry name" value="LRR receptor-like serine/threonine-protein kinase EFR"/>
    <property type="match status" value="1"/>
</dbReference>
<dbReference type="Pfam" id="PF00560">
    <property type="entry name" value="LRR_1"/>
    <property type="match status" value="4"/>
</dbReference>
<dbReference type="PROSITE" id="PS00107">
    <property type="entry name" value="PROTEIN_KINASE_ATP"/>
    <property type="match status" value="1"/>
</dbReference>
<dbReference type="FunFam" id="3.80.10.10:FF:000288">
    <property type="entry name" value="LRR receptor-like serine/threonine-protein kinase EFR"/>
    <property type="match status" value="1"/>
</dbReference>
<evidence type="ECO:0000256" key="11">
    <source>
        <dbReference type="ARBA" id="ARBA00022737"/>
    </source>
</evidence>
<dbReference type="Gene3D" id="1.10.510.10">
    <property type="entry name" value="Transferase(Phosphotransferase) domain 1"/>
    <property type="match status" value="1"/>
</dbReference>
<dbReference type="InterPro" id="IPR008271">
    <property type="entry name" value="Ser/Thr_kinase_AS"/>
</dbReference>
<dbReference type="InterPro" id="IPR001245">
    <property type="entry name" value="Ser-Thr/Tyr_kinase_cat_dom"/>
</dbReference>
<reference evidence="24 26" key="2">
    <citation type="journal article" date="2014" name="BMC Genomics">
        <title>An improved genome release (version Mt4.0) for the model legume Medicago truncatula.</title>
        <authorList>
            <person name="Tang H."/>
            <person name="Krishnakumar V."/>
            <person name="Bidwell S."/>
            <person name="Rosen B."/>
            <person name="Chan A."/>
            <person name="Zhou S."/>
            <person name="Gentzbittel L."/>
            <person name="Childs K.L."/>
            <person name="Yandell M."/>
            <person name="Gundlach H."/>
            <person name="Mayer K.F."/>
            <person name="Schwartz D.C."/>
            <person name="Town C.D."/>
        </authorList>
    </citation>
    <scope>GENOME REANNOTATION</scope>
    <source>
        <strain evidence="24">A17</strain>
        <strain evidence="25 26">cv. Jemalong A17</strain>
    </source>
</reference>
<dbReference type="FunFam" id="3.80.10.10:FF:000095">
    <property type="entry name" value="LRR receptor-like serine/threonine-protein kinase GSO1"/>
    <property type="match status" value="1"/>
</dbReference>
<dbReference type="Pfam" id="PF07714">
    <property type="entry name" value="PK_Tyr_Ser-Thr"/>
    <property type="match status" value="1"/>
</dbReference>
<comment type="subcellular location">
    <subcellularLocation>
        <location evidence="1">Cell membrane</location>
        <topology evidence="1">Single-pass membrane protein</topology>
    </subcellularLocation>
    <subcellularLocation>
        <location evidence="2">Membrane</location>
        <topology evidence="2">Single-pass type I membrane protein</topology>
    </subcellularLocation>
</comment>
<evidence type="ECO:0000256" key="14">
    <source>
        <dbReference type="ARBA" id="ARBA00022840"/>
    </source>
</evidence>
<keyword evidence="17 24" id="KW-0675">Receptor</keyword>
<evidence type="ECO:0000313" key="25">
    <source>
        <dbReference type="EnsemblPlants" id="KEH40525"/>
    </source>
</evidence>
<dbReference type="InterPro" id="IPR017441">
    <property type="entry name" value="Protein_kinase_ATP_BS"/>
</dbReference>
<evidence type="ECO:0000256" key="13">
    <source>
        <dbReference type="ARBA" id="ARBA00022777"/>
    </source>
</evidence>
<accession>A0A072VQW1</accession>
<evidence type="ECO:0000313" key="26">
    <source>
        <dbReference type="Proteomes" id="UP000002051"/>
    </source>
</evidence>
<sequence>MRVSSLHLENQTLGGTLGPSLGNLTFLRILKLKKVDLYGKIPKQIGRLKRLQVLVLRFNHLQGEIPIELTNCTNIEVIDFALNQLITGRIPTWFGSMMQLTTLILKSNNLVGTIPSTLGNVSSLQTLDFTENHLEGSIPYSLGRLSGLTLLGLSVNNCSGEIPRSLYNLSNIQIFDLASNMLFGSLQTNLHLAFPNLEELYVGGNQISGTFPSSVSNLTELKRLDISYNTFNAPIPLTLGRLNKLELFNIGANNFGSGGAHDLDFLSSLTNCTQLSNIFVFGNNFGGVLPSFIGNFSTNLRFLHMENNQIYGVIPETIGQLIGLNFLQIADNLFEGTIPDSIGKLKNLGILGLESNEFSGNIPIVIGNLTVLSELDLYGNKLEGSIPITIRNCTKLQLLNFATNKLSGDIPDQTFGYLDGLIFLELANNSLSGPIPSEFGNLKQLSHLYLGLNKLSGEIPKELASCLTLTELWLGENFFHGAIPLFLGSSLRSLEILDLAENNFSSIIPSELENLTFLNTLDLSFNNLYGEVPTRGVFSKVSAISLTGNKNLCGGIPQLKLPPCLKVPAKKHKRSLKKKLILISVIGGFVISVIAFIIVHFLTRKSKSLPSSPSLRNGKLRVTYGELHESTNGFSSSNLVGTGSFGSVYKGSLPSFERPIVVKVLNLETRGAAKSFMEECNALGKMKHRNLVKILTCCSSVDYNGEDFKAIVFEFMPKGSLEKILHDNEGSGIHNLSLAQRLDIALDLAHALDYLHNDTEQAVVHCDVKSSNVLLDDDVVAHLGDFGLARLILGATEHSSKDQVISSTIKGTIGYIPTEEYGTGVPVSPQGDIYSFGILLLEMLTGKRPTNNMFSESQSLHEFCKMKIPEGILEIVDSQLLLPFAEVETGIVENKIKKCLVMFGAIGVACSEEVPSHRMLIKDVIDKFLEIKQKLPC</sequence>
<proteinExistence type="predicted"/>
<keyword evidence="16 22" id="KW-0472">Membrane</keyword>